<dbReference type="Pfam" id="PF01928">
    <property type="entry name" value="CYTH"/>
    <property type="match status" value="1"/>
</dbReference>
<dbReference type="InterPro" id="IPR023577">
    <property type="entry name" value="CYTH_domain"/>
</dbReference>
<organism evidence="2 3">
    <name type="scientific">Saccharothrix syringae</name>
    <name type="common">Nocardiopsis syringae</name>
    <dbReference type="NCBI Taxonomy" id="103733"/>
    <lineage>
        <taxon>Bacteria</taxon>
        <taxon>Bacillati</taxon>
        <taxon>Actinomycetota</taxon>
        <taxon>Actinomycetes</taxon>
        <taxon>Pseudonocardiales</taxon>
        <taxon>Pseudonocardiaceae</taxon>
        <taxon>Saccharothrix</taxon>
    </lineage>
</organism>
<protein>
    <submittedName>
        <fullName evidence="2">CYTH domain-containing protein</fullName>
    </submittedName>
</protein>
<gene>
    <name evidence="2" type="ORF">EKG83_09825</name>
</gene>
<dbReference type="KEGG" id="ssyi:EKG83_09825"/>
<feature type="domain" description="CYTH" evidence="1">
    <location>
        <begin position="2"/>
        <end position="163"/>
    </location>
</feature>
<sequence>MAIEFEAKVLDVDPVASEQLILARGGVKVGDRLLRRFVYDIQPGDQSRWVRLRDTGDEITLTVKEIRSDAIGGTIETEVVVDDFDKTNELLGKLGYAPKSYQENRRSSFTLDEARLEIDHWPLIAPYLEIEADSAEEVKRVATALGYDESELTTENTVAVYARYGIDLATLAEVRFE</sequence>
<dbReference type="Gene3D" id="2.40.320.10">
    <property type="entry name" value="Hypothetical Protein Pfu-838710-001"/>
    <property type="match status" value="1"/>
</dbReference>
<dbReference type="InterPro" id="IPR033469">
    <property type="entry name" value="CYTH-like_dom_sf"/>
</dbReference>
<evidence type="ECO:0000313" key="3">
    <source>
        <dbReference type="Proteomes" id="UP000325787"/>
    </source>
</evidence>
<evidence type="ECO:0000259" key="1">
    <source>
        <dbReference type="PROSITE" id="PS51707"/>
    </source>
</evidence>
<name>A0A5Q0GUZ9_SACSY</name>
<dbReference type="SUPFAM" id="SSF55154">
    <property type="entry name" value="CYTH-like phosphatases"/>
    <property type="match status" value="1"/>
</dbReference>
<dbReference type="EMBL" id="CP034550">
    <property type="protein sequence ID" value="QFZ17741.1"/>
    <property type="molecule type" value="Genomic_DNA"/>
</dbReference>
<dbReference type="AlphaFoldDB" id="A0A5Q0GUZ9"/>
<reference evidence="3" key="1">
    <citation type="journal article" date="2021" name="Curr. Microbiol.">
        <title>Complete genome of nocamycin-producing strain Saccharothrix syringae NRRL B-16468 reveals the biosynthetic potential for secondary metabolites.</title>
        <authorList>
            <person name="Mo X."/>
            <person name="Yang S."/>
        </authorList>
    </citation>
    <scope>NUCLEOTIDE SEQUENCE [LARGE SCALE GENOMIC DNA]</scope>
    <source>
        <strain evidence="3">ATCC 51364 / DSM 43886 / JCM 6844 / KCTC 9398 / NBRC 14523 / NRRL B-16468 / INA 2240</strain>
    </source>
</reference>
<proteinExistence type="predicted"/>
<accession>A0A5Q0GUZ9</accession>
<dbReference type="Proteomes" id="UP000325787">
    <property type="component" value="Chromosome"/>
</dbReference>
<evidence type="ECO:0000313" key="2">
    <source>
        <dbReference type="EMBL" id="QFZ17741.1"/>
    </source>
</evidence>
<dbReference type="RefSeq" id="WP_033433668.1">
    <property type="nucleotide sequence ID" value="NZ_CP034550.1"/>
</dbReference>
<keyword evidence="3" id="KW-1185">Reference proteome</keyword>
<dbReference type="OrthoDB" id="2988223at2"/>
<dbReference type="PROSITE" id="PS51707">
    <property type="entry name" value="CYTH"/>
    <property type="match status" value="1"/>
</dbReference>